<keyword evidence="5" id="KW-1185">Reference proteome</keyword>
<dbReference type="Pfam" id="PF14662">
    <property type="entry name" value="KASH_CCD"/>
    <property type="match status" value="1"/>
</dbReference>
<dbReference type="AlphaFoldDB" id="A0AA97K551"/>
<dbReference type="RefSeq" id="XP_054850057.1">
    <property type="nucleotide sequence ID" value="XM_054994082.1"/>
</dbReference>
<feature type="coiled-coil region" evidence="1">
    <location>
        <begin position="280"/>
        <end position="314"/>
    </location>
</feature>
<evidence type="ECO:0000259" key="4">
    <source>
        <dbReference type="Pfam" id="PF14662"/>
    </source>
</evidence>
<sequence length="520" mass="59340">MENVCHKSLENTAHAELAMESTETKPWDTIGVSSKNITMSASQYSEEHVLKCTFNACDPEQTGEVSVFRIIEYLQEMTGQSCEDWRLHSLYIKLDPEERGVTVDFPTFHRIMKDWIADCRQDGEEAVDLMNNIKDLQQGNKQLVMQNIKLQRTIEAAEELNSRLSEEIAELKGKLRSLCYSTQQSLEQARTVANELEDMKFFSKNLEEENSKLHTQSRQLEKEQQLLLVQVDNLQEENRKLLLEKENSKYKIKQLCTEKAKIKSQLFECENLISCKDTALNKKEKRTEELTVTLDEYQMMVQELKLEINRLQGQLCHSHEDAEVLPRNCLENMKTCIQASVQPLSIEIEETRKEFDEEDGLPSPLCGTLPFFVAPAAAPEEFGALTGDLDRTQNSALEHPQAVCTTLPETTTGSPGEHRPELAPEEQALGPVHHELMPTGGKKSLDKWFGLIEWFLDVPLGYVLLHILQKLVLPGLLLACVLLLAIVYLVPPYGHHLVWVEPRGNPWPQLQLQYLRPPPV</sequence>
<dbReference type="PANTHER" id="PTHR47300">
    <property type="entry name" value="PROTEIN KASH5"/>
    <property type="match status" value="1"/>
</dbReference>
<keyword evidence="2" id="KW-1133">Transmembrane helix</keyword>
<dbReference type="CTD" id="147872"/>
<dbReference type="GO" id="GO:0051653">
    <property type="term" value="P:spindle localization"/>
    <property type="evidence" value="ECO:0007669"/>
    <property type="project" value="TreeGrafter"/>
</dbReference>
<reference evidence="6" key="1">
    <citation type="submission" date="2025-08" db="UniProtKB">
        <authorList>
            <consortium name="RefSeq"/>
        </authorList>
    </citation>
    <scope>IDENTIFICATION</scope>
    <source>
        <tissue evidence="6">Blood</tissue>
    </source>
</reference>
<name>A0AA97K551_EUBMA</name>
<evidence type="ECO:0000259" key="3">
    <source>
        <dbReference type="Pfam" id="PF14658"/>
    </source>
</evidence>
<dbReference type="InterPro" id="IPR039508">
    <property type="entry name" value="KASH5_EF-hand-like_dom"/>
</dbReference>
<evidence type="ECO:0000256" key="1">
    <source>
        <dbReference type="SAM" id="Coils"/>
    </source>
</evidence>
<dbReference type="KEGG" id="emc:129339503"/>
<dbReference type="GO" id="GO:0034397">
    <property type="term" value="P:telomere localization"/>
    <property type="evidence" value="ECO:0007669"/>
    <property type="project" value="InterPro"/>
</dbReference>
<dbReference type="GO" id="GO:0090619">
    <property type="term" value="C:meiotic spindle pole"/>
    <property type="evidence" value="ECO:0007669"/>
    <property type="project" value="TreeGrafter"/>
</dbReference>
<evidence type="ECO:0000313" key="6">
    <source>
        <dbReference type="RefSeq" id="XP_054850057.1"/>
    </source>
</evidence>
<dbReference type="GO" id="GO:0051225">
    <property type="term" value="P:spindle assembly"/>
    <property type="evidence" value="ECO:0007669"/>
    <property type="project" value="TreeGrafter"/>
</dbReference>
<dbReference type="Pfam" id="PF14658">
    <property type="entry name" value="EF-hand_9"/>
    <property type="match status" value="1"/>
</dbReference>
<evidence type="ECO:0000256" key="2">
    <source>
        <dbReference type="SAM" id="Phobius"/>
    </source>
</evidence>
<dbReference type="GO" id="GO:0034993">
    <property type="term" value="C:meiotic nuclear membrane microtubule tethering complex"/>
    <property type="evidence" value="ECO:0007669"/>
    <property type="project" value="InterPro"/>
</dbReference>
<dbReference type="GO" id="GO:0070840">
    <property type="term" value="F:dynein complex binding"/>
    <property type="evidence" value="ECO:0007669"/>
    <property type="project" value="TreeGrafter"/>
</dbReference>
<organism evidence="5 6">
    <name type="scientific">Eublepharis macularius</name>
    <name type="common">Leopard gecko</name>
    <name type="synonym">Cyrtodactylus macularius</name>
    <dbReference type="NCBI Taxonomy" id="481883"/>
    <lineage>
        <taxon>Eukaryota</taxon>
        <taxon>Metazoa</taxon>
        <taxon>Chordata</taxon>
        <taxon>Craniata</taxon>
        <taxon>Vertebrata</taxon>
        <taxon>Euteleostomi</taxon>
        <taxon>Lepidosauria</taxon>
        <taxon>Squamata</taxon>
        <taxon>Bifurcata</taxon>
        <taxon>Gekkota</taxon>
        <taxon>Eublepharidae</taxon>
        <taxon>Eublepharinae</taxon>
        <taxon>Eublepharis</taxon>
    </lineage>
</organism>
<feature type="domain" description="Protein KASH5 EF-hand-like" evidence="3">
    <location>
        <begin position="52"/>
        <end position="116"/>
    </location>
</feature>
<dbReference type="GO" id="GO:0000800">
    <property type="term" value="C:lateral element"/>
    <property type="evidence" value="ECO:0007669"/>
    <property type="project" value="TreeGrafter"/>
</dbReference>
<accession>A0AA97K551</accession>
<dbReference type="GO" id="GO:0000781">
    <property type="term" value="C:chromosome, telomeric region"/>
    <property type="evidence" value="ECO:0007669"/>
    <property type="project" value="TreeGrafter"/>
</dbReference>
<keyword evidence="2" id="KW-0812">Transmembrane</keyword>
<dbReference type="InterPro" id="IPR028170">
    <property type="entry name" value="KASH5"/>
</dbReference>
<dbReference type="Proteomes" id="UP001190640">
    <property type="component" value="Chromosome 12"/>
</dbReference>
<proteinExistence type="predicted"/>
<evidence type="ECO:0000313" key="5">
    <source>
        <dbReference type="Proteomes" id="UP001190640"/>
    </source>
</evidence>
<feature type="domain" description="KASH5-like coiled-coil" evidence="4">
    <location>
        <begin position="125"/>
        <end position="315"/>
    </location>
</feature>
<dbReference type="InterPro" id="IPR028168">
    <property type="entry name" value="KASH5_CC"/>
</dbReference>
<protein>
    <submittedName>
        <fullName evidence="6">Protein KASH5</fullName>
    </submittedName>
</protein>
<keyword evidence="1" id="KW-0175">Coiled coil</keyword>
<dbReference type="PANTHER" id="PTHR47300:SF1">
    <property type="entry name" value="PROTEIN KASH5"/>
    <property type="match status" value="1"/>
</dbReference>
<feature type="coiled-coil region" evidence="1">
    <location>
        <begin position="203"/>
        <end position="251"/>
    </location>
</feature>
<dbReference type="GO" id="GO:0090220">
    <property type="term" value="P:chromosome localization to nuclear envelope involved in homologous chromosome segregation"/>
    <property type="evidence" value="ECO:0007669"/>
    <property type="project" value="TreeGrafter"/>
</dbReference>
<dbReference type="GO" id="GO:0007015">
    <property type="term" value="P:actin filament organization"/>
    <property type="evidence" value="ECO:0007669"/>
    <property type="project" value="TreeGrafter"/>
</dbReference>
<feature type="transmembrane region" description="Helical" evidence="2">
    <location>
        <begin position="472"/>
        <end position="490"/>
    </location>
</feature>
<feature type="coiled-coil region" evidence="1">
    <location>
        <begin position="140"/>
        <end position="174"/>
    </location>
</feature>
<keyword evidence="2" id="KW-0472">Membrane</keyword>
<gene>
    <name evidence="6" type="primary">KASH5</name>
</gene>
<dbReference type="GO" id="GO:0007129">
    <property type="term" value="P:homologous chromosome pairing at meiosis"/>
    <property type="evidence" value="ECO:0007669"/>
    <property type="project" value="TreeGrafter"/>
</dbReference>
<dbReference type="GeneID" id="129339503"/>
<dbReference type="GO" id="GO:0005640">
    <property type="term" value="C:nuclear outer membrane"/>
    <property type="evidence" value="ECO:0007669"/>
    <property type="project" value="TreeGrafter"/>
</dbReference>